<dbReference type="EMBL" id="ABWE02008069">
    <property type="status" value="NOT_ANNOTATED_CDS"/>
    <property type="molecule type" value="Genomic_DNA"/>
</dbReference>
<organism evidence="1 2">
    <name type="scientific">Hyaloperonospora arabidopsidis (strain Emoy2)</name>
    <name type="common">Downy mildew agent</name>
    <name type="synonym">Peronospora arabidopsidis</name>
    <dbReference type="NCBI Taxonomy" id="559515"/>
    <lineage>
        <taxon>Eukaryota</taxon>
        <taxon>Sar</taxon>
        <taxon>Stramenopiles</taxon>
        <taxon>Oomycota</taxon>
        <taxon>Peronosporomycetes</taxon>
        <taxon>Peronosporales</taxon>
        <taxon>Peronosporaceae</taxon>
        <taxon>Hyaloperonospora</taxon>
    </lineage>
</organism>
<dbReference type="Proteomes" id="UP000011713">
    <property type="component" value="Unassembled WGS sequence"/>
</dbReference>
<reference evidence="2" key="1">
    <citation type="journal article" date="2010" name="Science">
        <title>Signatures of adaptation to obligate biotrophy in the Hyaloperonospora arabidopsidis genome.</title>
        <authorList>
            <person name="Baxter L."/>
            <person name="Tripathy S."/>
            <person name="Ishaque N."/>
            <person name="Boot N."/>
            <person name="Cabral A."/>
            <person name="Kemen E."/>
            <person name="Thines M."/>
            <person name="Ah-Fong A."/>
            <person name="Anderson R."/>
            <person name="Badejoko W."/>
            <person name="Bittner-Eddy P."/>
            <person name="Boore J.L."/>
            <person name="Chibucos M.C."/>
            <person name="Coates M."/>
            <person name="Dehal P."/>
            <person name="Delehaunty K."/>
            <person name="Dong S."/>
            <person name="Downton P."/>
            <person name="Dumas B."/>
            <person name="Fabro G."/>
            <person name="Fronick C."/>
            <person name="Fuerstenberg S.I."/>
            <person name="Fulton L."/>
            <person name="Gaulin E."/>
            <person name="Govers F."/>
            <person name="Hughes L."/>
            <person name="Humphray S."/>
            <person name="Jiang R.H."/>
            <person name="Judelson H."/>
            <person name="Kamoun S."/>
            <person name="Kyung K."/>
            <person name="Meijer H."/>
            <person name="Minx P."/>
            <person name="Morris P."/>
            <person name="Nelson J."/>
            <person name="Phuntumart V."/>
            <person name="Qutob D."/>
            <person name="Rehmany A."/>
            <person name="Rougon-Cardoso A."/>
            <person name="Ryden P."/>
            <person name="Torto-Alalibo T."/>
            <person name="Studholme D."/>
            <person name="Wang Y."/>
            <person name="Win J."/>
            <person name="Wood J."/>
            <person name="Clifton S.W."/>
            <person name="Rogers J."/>
            <person name="Van den Ackerveken G."/>
            <person name="Jones J.D."/>
            <person name="McDowell J.M."/>
            <person name="Beynon J."/>
            <person name="Tyler B.M."/>
        </authorList>
    </citation>
    <scope>NUCLEOTIDE SEQUENCE [LARGE SCALE GENOMIC DNA]</scope>
    <source>
        <strain evidence="2">Emoy2</strain>
    </source>
</reference>
<dbReference type="HOGENOM" id="CLU_2390712_0_0_1"/>
<dbReference type="VEuPathDB" id="FungiDB:HpaG814904"/>
<protein>
    <submittedName>
        <fullName evidence="1">Uncharacterized protein</fullName>
    </submittedName>
</protein>
<proteinExistence type="predicted"/>
<name>M4C716_HYAAE</name>
<dbReference type="eggNOG" id="KOG3916">
    <property type="taxonomic scope" value="Eukaryota"/>
</dbReference>
<dbReference type="AlphaFoldDB" id="M4C716"/>
<dbReference type="InParanoid" id="M4C716"/>
<dbReference type="EnsemblProtists" id="HpaT814904">
    <property type="protein sequence ID" value="HpaP814904"/>
    <property type="gene ID" value="HpaG814904"/>
</dbReference>
<evidence type="ECO:0000313" key="2">
    <source>
        <dbReference type="Proteomes" id="UP000011713"/>
    </source>
</evidence>
<reference evidence="1" key="2">
    <citation type="submission" date="2015-06" db="UniProtKB">
        <authorList>
            <consortium name="EnsemblProtists"/>
        </authorList>
    </citation>
    <scope>IDENTIFICATION</scope>
    <source>
        <strain evidence="1">Emoy2</strain>
    </source>
</reference>
<evidence type="ECO:0000313" key="1">
    <source>
        <dbReference type="EnsemblProtists" id="HpaP814904"/>
    </source>
</evidence>
<dbReference type="STRING" id="559515.M4C716"/>
<sequence length="94" mass="10332">MATKRSIAWIQVRAPSSSKKRRSCRIDTACLAGTDEPSVSPRTLSSSSNQTGTVVAPTAAAMQDSTRIAVLVPFRDMHPTQQRRAHLDEFVPYM</sequence>
<accession>M4C716</accession>
<keyword evidence="2" id="KW-1185">Reference proteome</keyword>